<reference evidence="1 2" key="1">
    <citation type="journal article" date="2021" name="Appl. Environ. Microbiol.">
        <title>Genetic linkage and physical mapping for an oyster mushroom Pleurotus cornucopiae and QTL analysis for the trait cap color.</title>
        <authorList>
            <person name="Zhang Y."/>
            <person name="Gao W."/>
            <person name="Sonnenberg A."/>
            <person name="Chen Q."/>
            <person name="Zhang J."/>
            <person name="Huang C."/>
        </authorList>
    </citation>
    <scope>NUCLEOTIDE SEQUENCE [LARGE SCALE GENOMIC DNA]</scope>
    <source>
        <strain evidence="1">CCMSSC00406</strain>
    </source>
</reference>
<evidence type="ECO:0000313" key="2">
    <source>
        <dbReference type="Proteomes" id="UP000824881"/>
    </source>
</evidence>
<accession>A0ACB7J0T0</accession>
<keyword evidence="2" id="KW-1185">Reference proteome</keyword>
<protein>
    <submittedName>
        <fullName evidence="1">Uncharacterized protein</fullName>
    </submittedName>
</protein>
<comment type="caution">
    <text evidence="1">The sequence shown here is derived from an EMBL/GenBank/DDBJ whole genome shotgun (WGS) entry which is preliminary data.</text>
</comment>
<organism evidence="1 2">
    <name type="scientific">Pleurotus cornucopiae</name>
    <name type="common">Cornucopia mushroom</name>
    <dbReference type="NCBI Taxonomy" id="5321"/>
    <lineage>
        <taxon>Eukaryota</taxon>
        <taxon>Fungi</taxon>
        <taxon>Dikarya</taxon>
        <taxon>Basidiomycota</taxon>
        <taxon>Agaricomycotina</taxon>
        <taxon>Agaricomycetes</taxon>
        <taxon>Agaricomycetidae</taxon>
        <taxon>Agaricales</taxon>
        <taxon>Pleurotineae</taxon>
        <taxon>Pleurotaceae</taxon>
        <taxon>Pleurotus</taxon>
    </lineage>
</organism>
<evidence type="ECO:0000313" key="1">
    <source>
        <dbReference type="EMBL" id="KAG9223835.1"/>
    </source>
</evidence>
<name>A0ACB7J0T0_PLECO</name>
<proteinExistence type="predicted"/>
<dbReference type="EMBL" id="WQMT02000004">
    <property type="protein sequence ID" value="KAG9223835.1"/>
    <property type="molecule type" value="Genomic_DNA"/>
</dbReference>
<gene>
    <name evidence="1" type="ORF">CCMSSC00406_0007697</name>
</gene>
<sequence length="163" mass="18070">MTVNDLEVDGPDDFGDWVIEDLNRWPWMTGQQDGVQVGAIFLARSFHSLGALVAYHWPEGLVHDFPSSIYRSRFSVASPQLGLFSRPQRRDPQTTTRHVFTFYGPRSEAACCVRVSSTTPSVESSESVIIFVPSPAPRLRARPRPASSIVSIIERAVPAITDA</sequence>
<dbReference type="Proteomes" id="UP000824881">
    <property type="component" value="Unassembled WGS sequence"/>
</dbReference>